<feature type="compositionally biased region" description="Polar residues" evidence="12">
    <location>
        <begin position="1"/>
        <end position="11"/>
    </location>
</feature>
<evidence type="ECO:0000256" key="2">
    <source>
        <dbReference type="ARBA" id="ARBA00004496"/>
    </source>
</evidence>
<evidence type="ECO:0000256" key="9">
    <source>
        <dbReference type="ARBA" id="ARBA00023315"/>
    </source>
</evidence>
<accession>A0A5N6RX33</accession>
<evidence type="ECO:0000313" key="14">
    <source>
        <dbReference type="EMBL" id="KAE8125890.1"/>
    </source>
</evidence>
<dbReference type="GO" id="GO:0005737">
    <property type="term" value="C:cytoplasm"/>
    <property type="evidence" value="ECO:0007669"/>
    <property type="project" value="UniProtKB-SubCell"/>
</dbReference>
<evidence type="ECO:0000259" key="13">
    <source>
        <dbReference type="Pfam" id="PF00583"/>
    </source>
</evidence>
<feature type="compositionally biased region" description="Basic and acidic residues" evidence="12">
    <location>
        <begin position="12"/>
        <end position="23"/>
    </location>
</feature>
<evidence type="ECO:0000256" key="1">
    <source>
        <dbReference type="ARBA" id="ARBA00004123"/>
    </source>
</evidence>
<evidence type="ECO:0000256" key="10">
    <source>
        <dbReference type="ARBA" id="ARBA00047821"/>
    </source>
</evidence>
<comment type="subcellular location">
    <subcellularLocation>
        <location evidence="2">Cytoplasm</location>
    </subcellularLocation>
    <subcellularLocation>
        <location evidence="1">Nucleus</location>
    </subcellularLocation>
</comment>
<dbReference type="EC" id="2.3.1.257" evidence="4"/>
<dbReference type="EMBL" id="CM017328">
    <property type="protein sequence ID" value="KAE8125890.1"/>
    <property type="molecule type" value="Genomic_DNA"/>
</dbReference>
<dbReference type="InterPro" id="IPR039949">
    <property type="entry name" value="NAA40"/>
</dbReference>
<evidence type="ECO:0000256" key="12">
    <source>
        <dbReference type="SAM" id="MobiDB-lite"/>
    </source>
</evidence>
<gene>
    <name evidence="14" type="ORF">FH972_020656</name>
</gene>
<dbReference type="PANTHER" id="PTHR20531:SF1">
    <property type="entry name" value="N-ALPHA-ACETYLTRANSFERASE 40"/>
    <property type="match status" value="1"/>
</dbReference>
<name>A0A5N6RX33_9ROSI</name>
<reference evidence="14 15" key="1">
    <citation type="submission" date="2019-06" db="EMBL/GenBank/DDBJ databases">
        <title>A chromosomal-level reference genome of Carpinus fangiana (Coryloideae, Betulaceae).</title>
        <authorList>
            <person name="Yang X."/>
            <person name="Wang Z."/>
            <person name="Zhang L."/>
            <person name="Hao G."/>
            <person name="Liu J."/>
            <person name="Yang Y."/>
        </authorList>
    </citation>
    <scope>NUCLEOTIDE SEQUENCE [LARGE SCALE GENOMIC DNA]</scope>
    <source>
        <strain evidence="14">Cfa_2016G</strain>
        <tissue evidence="14">Leaf</tissue>
    </source>
</reference>
<evidence type="ECO:0000256" key="5">
    <source>
        <dbReference type="ARBA" id="ARBA00015043"/>
    </source>
</evidence>
<dbReference type="GO" id="GO:0005634">
    <property type="term" value="C:nucleus"/>
    <property type="evidence" value="ECO:0007669"/>
    <property type="project" value="UniProtKB-SubCell"/>
</dbReference>
<keyword evidence="15" id="KW-1185">Reference proteome</keyword>
<comment type="catalytic activity">
    <reaction evidence="11">
        <text>N-terminal L-seryl-[histone H4] + acetyl-CoA = N-terminal N(alpha)-acetyl-L-seryl-[histone H4] + CoA + H(+)</text>
        <dbReference type="Rhea" id="RHEA:50596"/>
        <dbReference type="Rhea" id="RHEA-COMP:12740"/>
        <dbReference type="Rhea" id="RHEA-COMP:12743"/>
        <dbReference type="ChEBI" id="CHEBI:15378"/>
        <dbReference type="ChEBI" id="CHEBI:57287"/>
        <dbReference type="ChEBI" id="CHEBI:57288"/>
        <dbReference type="ChEBI" id="CHEBI:64738"/>
        <dbReference type="ChEBI" id="CHEBI:83690"/>
        <dbReference type="EC" id="2.3.1.257"/>
    </reaction>
</comment>
<dbReference type="Pfam" id="PF00583">
    <property type="entry name" value="Acetyltransf_1"/>
    <property type="match status" value="1"/>
</dbReference>
<evidence type="ECO:0000256" key="6">
    <source>
        <dbReference type="ARBA" id="ARBA00022490"/>
    </source>
</evidence>
<comment type="similarity">
    <text evidence="3">Belongs to the acetyltransferase family. NAA40 subfamily.</text>
</comment>
<evidence type="ECO:0000256" key="8">
    <source>
        <dbReference type="ARBA" id="ARBA00023242"/>
    </source>
</evidence>
<evidence type="ECO:0000256" key="4">
    <source>
        <dbReference type="ARBA" id="ARBA00012950"/>
    </source>
</evidence>
<dbReference type="GO" id="GO:0010485">
    <property type="term" value="F:histone H4 acetyltransferase activity"/>
    <property type="evidence" value="ECO:0007669"/>
    <property type="project" value="InterPro"/>
</dbReference>
<proteinExistence type="inferred from homology"/>
<dbReference type="AlphaFoldDB" id="A0A5N6RX33"/>
<keyword evidence="7" id="KW-0808">Transferase</keyword>
<evidence type="ECO:0000256" key="3">
    <source>
        <dbReference type="ARBA" id="ARBA00008870"/>
    </source>
</evidence>
<keyword evidence="9" id="KW-0012">Acyltransferase</keyword>
<dbReference type="PANTHER" id="PTHR20531">
    <property type="entry name" value="N-ALPHA-ACETYLTRANSFERASE 40"/>
    <property type="match status" value="1"/>
</dbReference>
<dbReference type="Gene3D" id="3.40.630.30">
    <property type="match status" value="1"/>
</dbReference>
<dbReference type="GO" id="GO:1990189">
    <property type="term" value="F:protein N-terminal-serine acetyltransferase activity"/>
    <property type="evidence" value="ECO:0007669"/>
    <property type="project" value="UniProtKB-EC"/>
</dbReference>
<dbReference type="Proteomes" id="UP000327013">
    <property type="component" value="Chromosome 8"/>
</dbReference>
<keyword evidence="8" id="KW-0539">Nucleus</keyword>
<comment type="catalytic activity">
    <reaction evidence="10">
        <text>N-terminal L-seryl-[histone H2A] + acetyl-CoA = N-terminal N(alpha)-acetyl-L-seryl-[histone H2A] + CoA + H(+)</text>
        <dbReference type="Rhea" id="RHEA:50600"/>
        <dbReference type="Rhea" id="RHEA-COMP:12742"/>
        <dbReference type="Rhea" id="RHEA-COMP:12744"/>
        <dbReference type="ChEBI" id="CHEBI:15378"/>
        <dbReference type="ChEBI" id="CHEBI:57287"/>
        <dbReference type="ChEBI" id="CHEBI:57288"/>
        <dbReference type="ChEBI" id="CHEBI:64738"/>
        <dbReference type="ChEBI" id="CHEBI:83690"/>
        <dbReference type="EC" id="2.3.1.257"/>
    </reaction>
</comment>
<evidence type="ECO:0000313" key="15">
    <source>
        <dbReference type="Proteomes" id="UP000327013"/>
    </source>
</evidence>
<feature type="domain" description="N-acetyltransferase" evidence="13">
    <location>
        <begin position="133"/>
        <end position="215"/>
    </location>
</feature>
<sequence length="276" mass="31413">MESKVLPSNHSNDNRENRVKRKEVLEKKKAMDELIKSASADKDPLASFPSFRHFDRNGLSIYLKSGCGDKLSSSIKQYIMRLLKANMEALYGFEWATEEKVKRSEMVAPEARYIFVHEAPSASTSEILTMSSRKRPSNNCVEDRGPMVGFVHYRFTLEEKIPVLYVYELQLEPCVQAKGLGNFLMRLIELIACKNRMSAVVLTVQKANSLAMNFYLNKLRYVISTVSPSRVDPLLGIEKSYEILCKAFDHEAKAIFEVHPHTFIEDMDELSDTSAG</sequence>
<dbReference type="InterPro" id="IPR016181">
    <property type="entry name" value="Acyl_CoA_acyltransferase"/>
</dbReference>
<evidence type="ECO:0000256" key="7">
    <source>
        <dbReference type="ARBA" id="ARBA00022679"/>
    </source>
</evidence>
<dbReference type="GO" id="GO:0043998">
    <property type="term" value="F:histone H2A acetyltransferase activity"/>
    <property type="evidence" value="ECO:0007669"/>
    <property type="project" value="InterPro"/>
</dbReference>
<keyword evidence="6" id="KW-0963">Cytoplasm</keyword>
<feature type="region of interest" description="Disordered" evidence="12">
    <location>
        <begin position="1"/>
        <end position="23"/>
    </location>
</feature>
<organism evidence="14 15">
    <name type="scientific">Carpinus fangiana</name>
    <dbReference type="NCBI Taxonomy" id="176857"/>
    <lineage>
        <taxon>Eukaryota</taxon>
        <taxon>Viridiplantae</taxon>
        <taxon>Streptophyta</taxon>
        <taxon>Embryophyta</taxon>
        <taxon>Tracheophyta</taxon>
        <taxon>Spermatophyta</taxon>
        <taxon>Magnoliopsida</taxon>
        <taxon>eudicotyledons</taxon>
        <taxon>Gunneridae</taxon>
        <taxon>Pentapetalae</taxon>
        <taxon>rosids</taxon>
        <taxon>fabids</taxon>
        <taxon>Fagales</taxon>
        <taxon>Betulaceae</taxon>
        <taxon>Carpinus</taxon>
    </lineage>
</organism>
<dbReference type="SUPFAM" id="SSF55729">
    <property type="entry name" value="Acyl-CoA N-acyltransferases (Nat)"/>
    <property type="match status" value="1"/>
</dbReference>
<protein>
    <recommendedName>
        <fullName evidence="5">N-alpha-acetyltransferase 40</fullName>
        <ecNumber evidence="4">2.3.1.257</ecNumber>
    </recommendedName>
</protein>
<dbReference type="InterPro" id="IPR000182">
    <property type="entry name" value="GNAT_dom"/>
</dbReference>
<dbReference type="OrthoDB" id="424551at2759"/>
<evidence type="ECO:0000256" key="11">
    <source>
        <dbReference type="ARBA" id="ARBA00049524"/>
    </source>
</evidence>